<dbReference type="SUPFAM" id="SSF52743">
    <property type="entry name" value="Subtilisin-like"/>
    <property type="match status" value="1"/>
</dbReference>
<proteinExistence type="inferred from homology"/>
<dbReference type="InterPro" id="IPR036852">
    <property type="entry name" value="Peptidase_S8/S53_dom_sf"/>
</dbReference>
<dbReference type="EMBL" id="PJND01000007">
    <property type="protein sequence ID" value="PKW29572.1"/>
    <property type="molecule type" value="Genomic_DNA"/>
</dbReference>
<feature type="active site" description="Charge relay system" evidence="6">
    <location>
        <position position="126"/>
    </location>
</feature>
<dbReference type="CDD" id="cd04842">
    <property type="entry name" value="Peptidases_S8_Kp43_protease"/>
    <property type="match status" value="1"/>
</dbReference>
<dbReference type="PROSITE" id="PS51892">
    <property type="entry name" value="SUBTILASE"/>
    <property type="match status" value="1"/>
</dbReference>
<feature type="domain" description="Secretion system C-terminal sorting" evidence="8">
    <location>
        <begin position="556"/>
        <end position="625"/>
    </location>
</feature>
<dbReference type="InterPro" id="IPR034058">
    <property type="entry name" value="TagA/B/C/D_pept_dom"/>
</dbReference>
<reference evidence="9 11" key="1">
    <citation type="submission" date="2017-12" db="EMBL/GenBank/DDBJ databases">
        <title>Genomic Encyclopedia of Type Strains, Phase III (KMG-III): the genomes of soil and plant-associated and newly described type strains.</title>
        <authorList>
            <person name="Whitman W."/>
        </authorList>
    </citation>
    <scope>NUCLEOTIDE SEQUENCE [LARGE SCALE GENOMIC DNA]</scope>
    <source>
        <strain evidence="9 11">IP-10</strain>
    </source>
</reference>
<gene>
    <name evidence="9" type="ORF">B0G92_1211</name>
    <name evidence="10" type="ORF">CLV50_0293</name>
</gene>
<dbReference type="PROSITE" id="PS00138">
    <property type="entry name" value="SUBTILASE_SER"/>
    <property type="match status" value="1"/>
</dbReference>
<dbReference type="Proteomes" id="UP000275027">
    <property type="component" value="Unassembled WGS sequence"/>
</dbReference>
<keyword evidence="11" id="KW-1185">Reference proteome</keyword>
<dbReference type="InterPro" id="IPR008979">
    <property type="entry name" value="Galactose-bd-like_sf"/>
</dbReference>
<dbReference type="Proteomes" id="UP000233767">
    <property type="component" value="Unassembled WGS sequence"/>
</dbReference>
<evidence type="ECO:0000313" key="11">
    <source>
        <dbReference type="Proteomes" id="UP000233767"/>
    </source>
</evidence>
<keyword evidence="4 6" id="KW-0378">Hydrolase</keyword>
<evidence type="ECO:0000256" key="6">
    <source>
        <dbReference type="PROSITE-ProRule" id="PRU01240"/>
    </source>
</evidence>
<sequence length="627" mass="68207">MKHFYIFLGVLCSGTIFSQSKEELKSVIENTNVSELMVLKNQFQAEFLQRQQRINEFLLKNPKMSRVVKDEFSKKEIYDVLDGKEVLYYETSNAGSSATIRTNRLYSGGSLGLNVQGQGMKAYVWDGGGARTTHVEFPNNKVNILDGAALDDHATHVTGTIVAQGLTANLKGIAFDASADSYDWNNDYNEMATQAAVGMLVSNHSYWIGQNARWVFGAYDNRARQFDLIAFSAPYYLAVTAAGNDRNDVNDPLVGPQLNEKFGYDLIRGMQTGKNFLTVGAVNQVTNYTGPDSVVMSAFSSWGPTDDGRIKPEIVAKGVGVRSTLVASDTASGLKSGTSMASPAVAGAALLMQQHYHNIYNNFMKAATLKGLLLHTADEAGFYDGPDYEYGWGLLNAERAANVITGKNTGATIIDELTLTNGETYTKSITVNGTEPLQVSISWTDRAGNANSGTVDLPTLALVNDLDVRVVKTDNTTYFPWTLDPANVSAEPSRTQDNFRDNYEKVQVDNPGGTYNIVVTHKGTLTGGSQNFSLIVSGPQVLSTNEVVKIDDAISIYPNPVANSLNFAVTNSIVLSDVSIYDVTGKQVISSKDLSSNSIDVSRLQSGVYFAKFVSEDKTVTKKFIKQ</sequence>
<evidence type="ECO:0000256" key="2">
    <source>
        <dbReference type="ARBA" id="ARBA00022670"/>
    </source>
</evidence>
<evidence type="ECO:0000313" key="12">
    <source>
        <dbReference type="Proteomes" id="UP000275027"/>
    </source>
</evidence>
<evidence type="ECO:0000259" key="7">
    <source>
        <dbReference type="Pfam" id="PF00082"/>
    </source>
</evidence>
<dbReference type="AlphaFoldDB" id="A0A497UYJ9"/>
<name>A0A497UYJ9_9FLAO</name>
<reference evidence="10 12" key="2">
    <citation type="submission" date="2018-10" db="EMBL/GenBank/DDBJ databases">
        <title>Genomic Encyclopedia of Archaeal and Bacterial Type Strains, Phase II (KMG-II): from individual species to whole genera.</title>
        <authorList>
            <person name="Goeker M."/>
        </authorList>
    </citation>
    <scope>NUCLEOTIDE SEQUENCE [LARGE SCALE GENOMIC DNA]</scope>
    <source>
        <strain evidence="10 12">DSM 21886</strain>
    </source>
</reference>
<protein>
    <submittedName>
        <fullName evidence="9 10">Secreted protein (Por secretion system target)</fullName>
    </submittedName>
</protein>
<keyword evidence="3" id="KW-0732">Signal</keyword>
<dbReference type="InterPro" id="IPR000209">
    <property type="entry name" value="Peptidase_S8/S53_dom"/>
</dbReference>
<dbReference type="Gene3D" id="3.40.50.200">
    <property type="entry name" value="Peptidase S8/S53 domain"/>
    <property type="match status" value="1"/>
</dbReference>
<dbReference type="InterPro" id="IPR026444">
    <property type="entry name" value="Secre_tail"/>
</dbReference>
<dbReference type="Pfam" id="PF00082">
    <property type="entry name" value="Peptidase_S8"/>
    <property type="match status" value="1"/>
</dbReference>
<feature type="domain" description="Peptidase S8/S53" evidence="7">
    <location>
        <begin position="149"/>
        <end position="393"/>
    </location>
</feature>
<organism evidence="10 12">
    <name type="scientific">Flavobacterium lindanitolerans</name>
    <dbReference type="NCBI Taxonomy" id="428988"/>
    <lineage>
        <taxon>Bacteria</taxon>
        <taxon>Pseudomonadati</taxon>
        <taxon>Bacteroidota</taxon>
        <taxon>Flavobacteriia</taxon>
        <taxon>Flavobacteriales</taxon>
        <taxon>Flavobacteriaceae</taxon>
        <taxon>Flavobacterium</taxon>
    </lineage>
</organism>
<feature type="active site" description="Charge relay system" evidence="6">
    <location>
        <position position="339"/>
    </location>
</feature>
<evidence type="ECO:0000256" key="3">
    <source>
        <dbReference type="ARBA" id="ARBA00022729"/>
    </source>
</evidence>
<dbReference type="EMBL" id="RCCB01000010">
    <property type="protein sequence ID" value="RLJ34927.1"/>
    <property type="molecule type" value="Genomic_DNA"/>
</dbReference>
<keyword evidence="5 6" id="KW-0720">Serine protease</keyword>
<dbReference type="PANTHER" id="PTHR43399:SF4">
    <property type="entry name" value="CELL WALL-ASSOCIATED PROTEASE"/>
    <property type="match status" value="1"/>
</dbReference>
<dbReference type="Gene3D" id="2.60.120.380">
    <property type="match status" value="1"/>
</dbReference>
<dbReference type="SUPFAM" id="SSF49785">
    <property type="entry name" value="Galactose-binding domain-like"/>
    <property type="match status" value="1"/>
</dbReference>
<dbReference type="GO" id="GO:0006508">
    <property type="term" value="P:proteolysis"/>
    <property type="evidence" value="ECO:0007669"/>
    <property type="project" value="UniProtKB-KW"/>
</dbReference>
<dbReference type="PRINTS" id="PR00723">
    <property type="entry name" value="SUBTILISIN"/>
</dbReference>
<evidence type="ECO:0000256" key="1">
    <source>
        <dbReference type="ARBA" id="ARBA00011073"/>
    </source>
</evidence>
<keyword evidence="2 6" id="KW-0645">Protease</keyword>
<feature type="active site" description="Charge relay system" evidence="6">
    <location>
        <position position="153"/>
    </location>
</feature>
<evidence type="ECO:0000256" key="4">
    <source>
        <dbReference type="ARBA" id="ARBA00022801"/>
    </source>
</evidence>
<dbReference type="InterPro" id="IPR015500">
    <property type="entry name" value="Peptidase_S8_subtilisin-rel"/>
</dbReference>
<dbReference type="InterPro" id="IPR051048">
    <property type="entry name" value="Peptidase_S8/S53_subtilisin"/>
</dbReference>
<evidence type="ECO:0000256" key="5">
    <source>
        <dbReference type="ARBA" id="ARBA00022825"/>
    </source>
</evidence>
<evidence type="ECO:0000259" key="8">
    <source>
        <dbReference type="Pfam" id="PF18962"/>
    </source>
</evidence>
<dbReference type="InterPro" id="IPR023828">
    <property type="entry name" value="Peptidase_S8_Ser-AS"/>
</dbReference>
<comment type="similarity">
    <text evidence="1 6">Belongs to the peptidase S8 family.</text>
</comment>
<dbReference type="Pfam" id="PF18962">
    <property type="entry name" value="Por_Secre_tail"/>
    <property type="match status" value="1"/>
</dbReference>
<dbReference type="PANTHER" id="PTHR43399">
    <property type="entry name" value="SUBTILISIN-RELATED"/>
    <property type="match status" value="1"/>
</dbReference>
<accession>A0A497UYJ9</accession>
<evidence type="ECO:0000313" key="9">
    <source>
        <dbReference type="EMBL" id="PKW29572.1"/>
    </source>
</evidence>
<evidence type="ECO:0000313" key="10">
    <source>
        <dbReference type="EMBL" id="RLJ34927.1"/>
    </source>
</evidence>
<comment type="caution">
    <text evidence="10">The sequence shown here is derived from an EMBL/GenBank/DDBJ whole genome shotgun (WGS) entry which is preliminary data.</text>
</comment>
<dbReference type="GO" id="GO:0004252">
    <property type="term" value="F:serine-type endopeptidase activity"/>
    <property type="evidence" value="ECO:0007669"/>
    <property type="project" value="UniProtKB-UniRule"/>
</dbReference>
<dbReference type="NCBIfam" id="TIGR04183">
    <property type="entry name" value="Por_Secre_tail"/>
    <property type="match status" value="1"/>
</dbReference>